<dbReference type="EMBL" id="CP115613">
    <property type="protein sequence ID" value="WBW75130.1"/>
    <property type="molecule type" value="Genomic_DNA"/>
</dbReference>
<evidence type="ECO:0000256" key="1">
    <source>
        <dbReference type="ARBA" id="ARBA00023125"/>
    </source>
</evidence>
<gene>
    <name evidence="4" type="primary">rim1</name>
    <name evidence="4" type="ORF">SOMG_04623</name>
</gene>
<protein>
    <submittedName>
        <fullName evidence="4">Mitochondrial single-stranded DNA binding protein Rim1</fullName>
    </submittedName>
</protein>
<keyword evidence="5" id="KW-1185">Reference proteome</keyword>
<accession>A0AAE9WFT3</accession>
<evidence type="ECO:0000313" key="5">
    <source>
        <dbReference type="Proteomes" id="UP001212411"/>
    </source>
</evidence>
<feature type="region of interest" description="Disordered" evidence="3">
    <location>
        <begin position="130"/>
        <end position="152"/>
    </location>
</feature>
<proteinExistence type="predicted"/>
<dbReference type="Proteomes" id="UP001212411">
    <property type="component" value="Chromosome 3"/>
</dbReference>
<dbReference type="GO" id="GO:0003697">
    <property type="term" value="F:single-stranded DNA binding"/>
    <property type="evidence" value="ECO:0007669"/>
    <property type="project" value="InterPro"/>
</dbReference>
<dbReference type="SUPFAM" id="SSF50249">
    <property type="entry name" value="Nucleic acid-binding proteins"/>
    <property type="match status" value="1"/>
</dbReference>
<dbReference type="Gene3D" id="2.40.50.140">
    <property type="entry name" value="Nucleic acid-binding proteins"/>
    <property type="match status" value="1"/>
</dbReference>
<dbReference type="Pfam" id="PF00436">
    <property type="entry name" value="SSB"/>
    <property type="match status" value="1"/>
</dbReference>
<keyword evidence="1 2" id="KW-0238">DNA-binding</keyword>
<dbReference type="RefSeq" id="XP_056039373.1">
    <property type="nucleotide sequence ID" value="XM_056183403.1"/>
</dbReference>
<dbReference type="AlphaFoldDB" id="A0AAE9WFT3"/>
<dbReference type="PROSITE" id="PS50935">
    <property type="entry name" value="SSB"/>
    <property type="match status" value="1"/>
</dbReference>
<dbReference type="InterPro" id="IPR012340">
    <property type="entry name" value="NA-bd_OB-fold"/>
</dbReference>
<sequence>MFTPSLRQICFKRSFSFSPARLRDIQRLTFTGNLVRDAERLQSQRGNPYMKYTVASNNGKDVPATFRTVFSFDDREFDRMETVLKKGNQVFVETNAVYRNSPSTESAGPSPLSLSLQHLNIQVLKRARTAVAEEEPAERATPFETGPLPNSF</sequence>
<organism evidence="4 5">
    <name type="scientific">Schizosaccharomyces osmophilus</name>
    <dbReference type="NCBI Taxonomy" id="2545709"/>
    <lineage>
        <taxon>Eukaryota</taxon>
        <taxon>Fungi</taxon>
        <taxon>Dikarya</taxon>
        <taxon>Ascomycota</taxon>
        <taxon>Taphrinomycotina</taxon>
        <taxon>Schizosaccharomycetes</taxon>
        <taxon>Schizosaccharomycetales</taxon>
        <taxon>Schizosaccharomycetaceae</taxon>
        <taxon>Schizosaccharomyces</taxon>
    </lineage>
</organism>
<evidence type="ECO:0000256" key="2">
    <source>
        <dbReference type="PROSITE-ProRule" id="PRU00252"/>
    </source>
</evidence>
<name>A0AAE9WFT3_9SCHI</name>
<evidence type="ECO:0000313" key="4">
    <source>
        <dbReference type="EMBL" id="WBW75130.1"/>
    </source>
</evidence>
<dbReference type="InterPro" id="IPR000424">
    <property type="entry name" value="Primosome_PriB/ssb"/>
</dbReference>
<evidence type="ECO:0000256" key="3">
    <source>
        <dbReference type="SAM" id="MobiDB-lite"/>
    </source>
</evidence>
<reference evidence="4 5" key="1">
    <citation type="journal article" date="2023" name="G3 (Bethesda)">
        <title>A high-quality reference genome for the fission yeast Schizosaccharomyces osmophilus.</title>
        <authorList>
            <person name="Jia G.S."/>
            <person name="Zhang W.C."/>
            <person name="Liang Y."/>
            <person name="Liu X.H."/>
            <person name="Rhind N."/>
            <person name="Pidoux A."/>
            <person name="Brysch-Herzberg M."/>
            <person name="Du L.L."/>
        </authorList>
    </citation>
    <scope>NUCLEOTIDE SEQUENCE [LARGE SCALE GENOMIC DNA]</scope>
    <source>
        <strain evidence="4 5">CBS 15793</strain>
    </source>
</reference>
<dbReference type="GeneID" id="80878092"/>
<dbReference type="KEGG" id="som:SOMG_04623"/>